<name>A0ABT8BIT1_9HYPH</name>
<dbReference type="Proteomes" id="UP001224644">
    <property type="component" value="Unassembled WGS sequence"/>
</dbReference>
<proteinExistence type="predicted"/>
<comment type="caution">
    <text evidence="1">The sequence shown here is derived from an EMBL/GenBank/DDBJ whole genome shotgun (WGS) entry which is preliminary data.</text>
</comment>
<dbReference type="EMBL" id="JAUFPX010000015">
    <property type="protein sequence ID" value="MDN3592077.1"/>
    <property type="molecule type" value="Genomic_DNA"/>
</dbReference>
<dbReference type="RefSeq" id="WP_238226151.1">
    <property type="nucleotide sequence ID" value="NZ_BPQD01000016.1"/>
</dbReference>
<evidence type="ECO:0000313" key="2">
    <source>
        <dbReference type="Proteomes" id="UP001224644"/>
    </source>
</evidence>
<evidence type="ECO:0000313" key="1">
    <source>
        <dbReference type="EMBL" id="MDN3592077.1"/>
    </source>
</evidence>
<organism evidence="1 2">
    <name type="scientific">Methylobacterium adhaesivum</name>
    <dbReference type="NCBI Taxonomy" id="333297"/>
    <lineage>
        <taxon>Bacteria</taxon>
        <taxon>Pseudomonadati</taxon>
        <taxon>Pseudomonadota</taxon>
        <taxon>Alphaproteobacteria</taxon>
        <taxon>Hyphomicrobiales</taxon>
        <taxon>Methylobacteriaceae</taxon>
        <taxon>Methylobacterium</taxon>
    </lineage>
</organism>
<gene>
    <name evidence="1" type="ORF">QWZ12_15880</name>
</gene>
<accession>A0ABT8BIT1</accession>
<protein>
    <submittedName>
        <fullName evidence="1">Uncharacterized protein</fullName>
    </submittedName>
</protein>
<keyword evidence="2" id="KW-1185">Reference proteome</keyword>
<reference evidence="2" key="1">
    <citation type="journal article" date="2019" name="Int. J. Syst. Evol. Microbiol.">
        <title>The Global Catalogue of Microorganisms (GCM) 10K type strain sequencing project: providing services to taxonomists for standard genome sequencing and annotation.</title>
        <authorList>
            <consortium name="The Broad Institute Genomics Platform"/>
            <consortium name="The Broad Institute Genome Sequencing Center for Infectious Disease"/>
            <person name="Wu L."/>
            <person name="Ma J."/>
        </authorList>
    </citation>
    <scope>NUCLEOTIDE SEQUENCE [LARGE SCALE GENOMIC DNA]</scope>
    <source>
        <strain evidence="2">CECT 7069</strain>
    </source>
</reference>
<sequence length="370" mass="39568">MSTNCTAGRAPVNGGALPGPILARLVEELFERVDFSKDSIDGLRETVRDQHVALDACRRERNSLEATLISVARQRDAAIHVAEVNARSGGMYAAEAQRGERHLRIAEAAIVDLSKAIGRAYLCATGLGSIHDVSTVLGPYVPEGVALARATDSETLKDALAAVVLIAQDAPHGIADGHFERIITVAEKHLPRDDADEAPAPSSLPPGFVEIDPASLPPEVREAVIARAGPDARFYEVDASEVPGDVFRAIYGIGRQPEPEIDPTPEVEPEPFFTEEENFILEAAEQQGFHCVDHAGLYTASAATVIRMVRAAREQGRRDVTAGVQALTRARNTLSQARGESPTDVLSPARDRAIGLTIEAIDAAVEGLMK</sequence>